<evidence type="ECO:0000256" key="18">
    <source>
        <dbReference type="SAM" id="MobiDB-lite"/>
    </source>
</evidence>
<evidence type="ECO:0000256" key="6">
    <source>
        <dbReference type="ARBA" id="ARBA00022692"/>
    </source>
</evidence>
<evidence type="ECO:0000256" key="16">
    <source>
        <dbReference type="ARBA" id="ARBA00044981"/>
    </source>
</evidence>
<dbReference type="OMA" id="IKHECDA"/>
<organism evidence="21 22">
    <name type="scientific">Wolfiporia cocos (strain MD-104)</name>
    <name type="common">Brown rot fungus</name>
    <dbReference type="NCBI Taxonomy" id="742152"/>
    <lineage>
        <taxon>Eukaryota</taxon>
        <taxon>Fungi</taxon>
        <taxon>Dikarya</taxon>
        <taxon>Basidiomycota</taxon>
        <taxon>Agaricomycotina</taxon>
        <taxon>Agaricomycetes</taxon>
        <taxon>Polyporales</taxon>
        <taxon>Phaeolaceae</taxon>
        <taxon>Wolfiporia</taxon>
    </lineage>
</organism>
<evidence type="ECO:0000256" key="17">
    <source>
        <dbReference type="ARBA" id="ARBA00045938"/>
    </source>
</evidence>
<feature type="transmembrane region" description="Helical" evidence="19">
    <location>
        <begin position="288"/>
        <end position="305"/>
    </location>
</feature>
<keyword evidence="9 19" id="KW-1133">Transmembrane helix</keyword>
<dbReference type="STRING" id="742152.A0A2H3JAT3"/>
<evidence type="ECO:0000256" key="1">
    <source>
        <dbReference type="ARBA" id="ARBA00004448"/>
    </source>
</evidence>
<comment type="similarity">
    <text evidence="2">Belongs to the MCU (TC 1.A.77) family.</text>
</comment>
<dbReference type="Proteomes" id="UP000218811">
    <property type="component" value="Unassembled WGS sequence"/>
</dbReference>
<keyword evidence="8" id="KW-0106">Calcium</keyword>
<keyword evidence="22" id="KW-1185">Reference proteome</keyword>
<evidence type="ECO:0000256" key="9">
    <source>
        <dbReference type="ARBA" id="ARBA00022989"/>
    </source>
</evidence>
<evidence type="ECO:0000313" key="22">
    <source>
        <dbReference type="Proteomes" id="UP000218811"/>
    </source>
</evidence>
<feature type="transmembrane region" description="Helical" evidence="19">
    <location>
        <begin position="256"/>
        <end position="276"/>
    </location>
</feature>
<dbReference type="InterPro" id="IPR006769">
    <property type="entry name" value="MCU_C"/>
</dbReference>
<evidence type="ECO:0000256" key="3">
    <source>
        <dbReference type="ARBA" id="ARBA00022448"/>
    </source>
</evidence>
<evidence type="ECO:0000256" key="11">
    <source>
        <dbReference type="ARBA" id="ARBA00023128"/>
    </source>
</evidence>
<feature type="region of interest" description="Disordered" evidence="18">
    <location>
        <begin position="106"/>
        <end position="129"/>
    </location>
</feature>
<sequence length="428" mass="48483">MFRILFESQARTLVQHSPWQHSPRTWNLSKRWVTTAQQVENTNVSHSRFLAEASTKAKWKDSEEVGKGGTEATADDLDSITEGKGKLSPTSSHLFKLILPLGHLRAQQQPQQSNDSPSSSTKIKPPPPTVFLLHPSQPLSHVARLILASLAPEMPTVSFRSTTPSGRSLKWADSTDVGNFIRDAARACEFEIYVGEEGAQADDRRVQAMIQVEVPSFADRTRFLRRRLNVIEEELEKMEVLKRACDVEAHRGARRMAMGGLGALVVYWGATARLTFWDLGWDVMEPVTYLSGLSMVIIGYLWFLYQGREVSYSSVLQRSVSARRETLYKARGLDIERWLDLVSEAKALRKEIGQIAEDYDERLWRERQAERHAHEHEQERVRTEEADKAEAGLAKMPDEESSAARDSPQVESEREEVGRANKEAKDGR</sequence>
<comment type="function">
    <text evidence="17">Highly selective calcium channel localized to the inner mitochondrial membrane, which mediates calcium uptake into the mitochondrial matrix. Mitochondrial calcium homeostasis plays key roles in cellular physiology and regulates ATP production, cytoplasmic calcium signals and activation of cell death pathways. Sufficient to operate as a pore-forming channel without the need of calcium-sensor or auxiliary subunit.</text>
</comment>
<dbReference type="GO" id="GO:0005262">
    <property type="term" value="F:calcium channel activity"/>
    <property type="evidence" value="ECO:0007669"/>
    <property type="project" value="UniProtKB-KW"/>
</dbReference>
<gene>
    <name evidence="21" type="ORF">WOLCODRAFT_109395</name>
</gene>
<dbReference type="GO" id="GO:0051560">
    <property type="term" value="P:mitochondrial calcium ion homeostasis"/>
    <property type="evidence" value="ECO:0007669"/>
    <property type="project" value="InterPro"/>
</dbReference>
<evidence type="ECO:0000256" key="12">
    <source>
        <dbReference type="ARBA" id="ARBA00023136"/>
    </source>
</evidence>
<dbReference type="PANTHER" id="PTHR13462:SF10">
    <property type="entry name" value="CALCIUM UNIPORTER PROTEIN, MITOCHONDRIAL"/>
    <property type="match status" value="1"/>
</dbReference>
<comment type="subcellular location">
    <subcellularLocation>
        <location evidence="1">Mitochondrion inner membrane</location>
        <topology evidence="1">Multi-pass membrane protein</topology>
    </subcellularLocation>
</comment>
<dbReference type="Pfam" id="PF04678">
    <property type="entry name" value="MCU"/>
    <property type="match status" value="1"/>
</dbReference>
<accession>A0A2H3JAT3</accession>
<dbReference type="PANTHER" id="PTHR13462">
    <property type="entry name" value="CALCIUM UNIPORTER PROTEIN, MITOCHONDRIAL"/>
    <property type="match status" value="1"/>
</dbReference>
<evidence type="ECO:0000256" key="7">
    <source>
        <dbReference type="ARBA" id="ARBA00022792"/>
    </source>
</evidence>
<keyword evidence="4" id="KW-0109">Calcium transport</keyword>
<evidence type="ECO:0000313" key="21">
    <source>
        <dbReference type="EMBL" id="PCH36923.1"/>
    </source>
</evidence>
<keyword evidence="3" id="KW-0813">Transport</keyword>
<comment type="catalytic activity">
    <reaction evidence="14">
        <text>Ca(2+)(in) = Ca(2+)(out)</text>
        <dbReference type="Rhea" id="RHEA:29671"/>
        <dbReference type="ChEBI" id="CHEBI:29108"/>
    </reaction>
</comment>
<evidence type="ECO:0000256" key="2">
    <source>
        <dbReference type="ARBA" id="ARBA00005653"/>
    </source>
</evidence>
<comment type="subunit">
    <text evidence="15">Homotetramer, assembles in a dimer or dimers configuration with two interfaces.</text>
</comment>
<dbReference type="GO" id="GO:0015292">
    <property type="term" value="F:uniporter activity"/>
    <property type="evidence" value="ECO:0007669"/>
    <property type="project" value="TreeGrafter"/>
</dbReference>
<feature type="region of interest" description="Disordered" evidence="18">
    <location>
        <begin position="370"/>
        <end position="428"/>
    </location>
</feature>
<dbReference type="EMBL" id="KB467898">
    <property type="protein sequence ID" value="PCH36923.1"/>
    <property type="molecule type" value="Genomic_DNA"/>
</dbReference>
<keyword evidence="11" id="KW-0496">Mitochondrion</keyword>
<keyword evidence="10" id="KW-0406">Ion transport</keyword>
<keyword evidence="13" id="KW-0407">Ion channel</keyword>
<name>A0A2H3JAT3_WOLCO</name>
<feature type="compositionally biased region" description="Basic and acidic residues" evidence="18">
    <location>
        <begin position="411"/>
        <end position="428"/>
    </location>
</feature>
<keyword evidence="12 19" id="KW-0472">Membrane</keyword>
<feature type="domain" description="Calcium uniporter protein C-terminal" evidence="20">
    <location>
        <begin position="216"/>
        <end position="339"/>
    </location>
</feature>
<evidence type="ECO:0000256" key="5">
    <source>
        <dbReference type="ARBA" id="ARBA00022673"/>
    </source>
</evidence>
<dbReference type="AlphaFoldDB" id="A0A2H3JAT3"/>
<dbReference type="GO" id="GO:0036444">
    <property type="term" value="P:calcium import into the mitochondrion"/>
    <property type="evidence" value="ECO:0007669"/>
    <property type="project" value="TreeGrafter"/>
</dbReference>
<feature type="compositionally biased region" description="Basic and acidic residues" evidence="18">
    <location>
        <begin position="370"/>
        <end position="390"/>
    </location>
</feature>
<evidence type="ECO:0000256" key="15">
    <source>
        <dbReference type="ARBA" id="ARBA00044966"/>
    </source>
</evidence>
<dbReference type="InterPro" id="IPR039055">
    <property type="entry name" value="MCU_fam"/>
</dbReference>
<dbReference type="OrthoDB" id="278338at2759"/>
<evidence type="ECO:0000256" key="13">
    <source>
        <dbReference type="ARBA" id="ARBA00023303"/>
    </source>
</evidence>
<evidence type="ECO:0000256" key="10">
    <source>
        <dbReference type="ARBA" id="ARBA00023065"/>
    </source>
</evidence>
<evidence type="ECO:0000256" key="19">
    <source>
        <dbReference type="SAM" id="Phobius"/>
    </source>
</evidence>
<evidence type="ECO:0000256" key="14">
    <source>
        <dbReference type="ARBA" id="ARBA00036634"/>
    </source>
</evidence>
<evidence type="ECO:0000256" key="4">
    <source>
        <dbReference type="ARBA" id="ARBA00022568"/>
    </source>
</evidence>
<reference evidence="21 22" key="1">
    <citation type="journal article" date="2012" name="Science">
        <title>The Paleozoic origin of enzymatic lignin decomposition reconstructed from 31 fungal genomes.</title>
        <authorList>
            <person name="Floudas D."/>
            <person name="Binder M."/>
            <person name="Riley R."/>
            <person name="Barry K."/>
            <person name="Blanchette R.A."/>
            <person name="Henrissat B."/>
            <person name="Martinez A.T."/>
            <person name="Otillar R."/>
            <person name="Spatafora J.W."/>
            <person name="Yadav J.S."/>
            <person name="Aerts A."/>
            <person name="Benoit I."/>
            <person name="Boyd A."/>
            <person name="Carlson A."/>
            <person name="Copeland A."/>
            <person name="Coutinho P.M."/>
            <person name="de Vries R.P."/>
            <person name="Ferreira P."/>
            <person name="Findley K."/>
            <person name="Foster B."/>
            <person name="Gaskell J."/>
            <person name="Glotzer D."/>
            <person name="Gorecki P."/>
            <person name="Heitman J."/>
            <person name="Hesse C."/>
            <person name="Hori C."/>
            <person name="Igarashi K."/>
            <person name="Jurgens J.A."/>
            <person name="Kallen N."/>
            <person name="Kersten P."/>
            <person name="Kohler A."/>
            <person name="Kuees U."/>
            <person name="Kumar T.K.A."/>
            <person name="Kuo A."/>
            <person name="LaButti K."/>
            <person name="Larrondo L.F."/>
            <person name="Lindquist E."/>
            <person name="Ling A."/>
            <person name="Lombard V."/>
            <person name="Lucas S."/>
            <person name="Lundell T."/>
            <person name="Martin R."/>
            <person name="McLaughlin D.J."/>
            <person name="Morgenstern I."/>
            <person name="Morin E."/>
            <person name="Murat C."/>
            <person name="Nagy L.G."/>
            <person name="Nolan M."/>
            <person name="Ohm R.A."/>
            <person name="Patyshakuliyeva A."/>
            <person name="Rokas A."/>
            <person name="Ruiz-Duenas F.J."/>
            <person name="Sabat G."/>
            <person name="Salamov A."/>
            <person name="Samejima M."/>
            <person name="Schmutz J."/>
            <person name="Slot J.C."/>
            <person name="St John F."/>
            <person name="Stenlid J."/>
            <person name="Sun H."/>
            <person name="Sun S."/>
            <person name="Syed K."/>
            <person name="Tsang A."/>
            <person name="Wiebenga A."/>
            <person name="Young D."/>
            <person name="Pisabarro A."/>
            <person name="Eastwood D.C."/>
            <person name="Martin F."/>
            <person name="Cullen D."/>
            <person name="Grigoriev I.V."/>
            <person name="Hibbett D.S."/>
        </authorList>
    </citation>
    <scope>NUCLEOTIDE SEQUENCE [LARGE SCALE GENOMIC DNA]</scope>
    <source>
        <strain evidence="21 22">MD-104</strain>
    </source>
</reference>
<evidence type="ECO:0000256" key="8">
    <source>
        <dbReference type="ARBA" id="ARBA00022837"/>
    </source>
</evidence>
<proteinExistence type="inferred from homology"/>
<keyword evidence="5" id="KW-0107">Calcium channel</keyword>
<feature type="region of interest" description="Disordered" evidence="18">
    <location>
        <begin position="60"/>
        <end position="88"/>
    </location>
</feature>
<protein>
    <recommendedName>
        <fullName evidence="16">Calcium uniporter protein, mitochondrial</fullName>
    </recommendedName>
</protein>
<keyword evidence="7" id="KW-0999">Mitochondrion inner membrane</keyword>
<keyword evidence="6 19" id="KW-0812">Transmembrane</keyword>
<feature type="compositionally biased region" description="Low complexity" evidence="18">
    <location>
        <begin position="107"/>
        <end position="123"/>
    </location>
</feature>
<evidence type="ECO:0000259" key="20">
    <source>
        <dbReference type="Pfam" id="PF04678"/>
    </source>
</evidence>
<dbReference type="GO" id="GO:1990246">
    <property type="term" value="C:uniplex complex"/>
    <property type="evidence" value="ECO:0007669"/>
    <property type="project" value="TreeGrafter"/>
</dbReference>